<evidence type="ECO:0000313" key="3">
    <source>
        <dbReference type="Proteomes" id="UP000740883"/>
    </source>
</evidence>
<proteinExistence type="predicted"/>
<dbReference type="EMBL" id="SBJO01000048">
    <property type="protein sequence ID" value="KAF9763915.1"/>
    <property type="molecule type" value="Genomic_DNA"/>
</dbReference>
<comment type="caution">
    <text evidence="2">The sequence shown here is derived from an EMBL/GenBank/DDBJ whole genome shotgun (WGS) entry which is preliminary data.</text>
</comment>
<evidence type="ECO:0000256" key="1">
    <source>
        <dbReference type="SAM" id="SignalP"/>
    </source>
</evidence>
<sequence>MNLNLVCILYSIGCMCYADYTLSVRGLFKHFCGPEDIDEDQRLKTVSVMRPFLDSKCDLSTTDTGYYSDLKTICSFIDYHALKSLFFNDFKEDYSSVGKLDYHLTKDRNESIYRPIYVSMESDNSNSFSLTTNSNEVLKHLIGQSIINCTKGFCNSLSLRVKLLWFDLDAADDSKFDLEGFNSLRRLFNSARDFFLNEEFDINDPQNAYEVFMNHYLKTISNYEMSSEGKNLPRKEYVKAFKCVRDYLQLSDSLRTQYKSMYTTLRKYDYGFMHKIIVFKTLFIEFSFSTNLYTMCTAIELLNKKKEIVGREDLVEINTRCVFITLDVLVERNIHYVKIVLGNVDILIDVSRYLSLGEKGRLASFK</sequence>
<keyword evidence="1" id="KW-0732">Signal</keyword>
<feature type="chain" id="PRO_5040189311" evidence="1">
    <location>
        <begin position="19"/>
        <end position="366"/>
    </location>
</feature>
<dbReference type="AlphaFoldDB" id="A0A9P6H0C3"/>
<reference evidence="2 3" key="1">
    <citation type="journal article" date="2020" name="Genome Biol. Evol.">
        <title>Comparative genomics of strictly vertically transmitted, feminizing microsporidia endosymbionts of amphipod crustaceans.</title>
        <authorList>
            <person name="Cormier A."/>
            <person name="Chebbi M.A."/>
            <person name="Giraud I."/>
            <person name="Wattier R."/>
            <person name="Teixeira M."/>
            <person name="Gilbert C."/>
            <person name="Rigaud T."/>
            <person name="Cordaux R."/>
        </authorList>
    </citation>
    <scope>NUCLEOTIDE SEQUENCE [LARGE SCALE GENOMIC DNA]</scope>
    <source>
        <strain evidence="2 3">Ou3-Ou53</strain>
    </source>
</reference>
<keyword evidence="3" id="KW-1185">Reference proteome</keyword>
<accession>A0A9P6H0C3</accession>
<evidence type="ECO:0000313" key="2">
    <source>
        <dbReference type="EMBL" id="KAF9763915.1"/>
    </source>
</evidence>
<name>A0A9P6H0C3_9MICR</name>
<gene>
    <name evidence="2" type="ORF">NGRA_0953</name>
</gene>
<protein>
    <submittedName>
        <fullName evidence="2">Uncharacterized protein</fullName>
    </submittedName>
</protein>
<organism evidence="2 3">
    <name type="scientific">Nosema granulosis</name>
    <dbReference type="NCBI Taxonomy" id="83296"/>
    <lineage>
        <taxon>Eukaryota</taxon>
        <taxon>Fungi</taxon>
        <taxon>Fungi incertae sedis</taxon>
        <taxon>Microsporidia</taxon>
        <taxon>Nosematidae</taxon>
        <taxon>Nosema</taxon>
    </lineage>
</organism>
<feature type="signal peptide" evidence="1">
    <location>
        <begin position="1"/>
        <end position="18"/>
    </location>
</feature>
<dbReference type="Proteomes" id="UP000740883">
    <property type="component" value="Unassembled WGS sequence"/>
</dbReference>